<dbReference type="Proteomes" id="UP000002748">
    <property type="component" value="Unassembled WGS sequence"/>
</dbReference>
<feature type="transmembrane region" description="Helical" evidence="2">
    <location>
        <begin position="682"/>
        <end position="701"/>
    </location>
</feature>
<feature type="domain" description="PGAP2IP C-terminal nuclease-like" evidence="6">
    <location>
        <begin position="760"/>
        <end position="991"/>
    </location>
</feature>
<sequence length="1064" mass="117427">MVSASQDAPDICAPVLHGPCACGSWKRHEPSLAGGLRLAASCPLLPAAYLPPFVPHSYQATDAELTNSIGDHAAARAPFQILIALTATPRFIFLGLQWLAHRYPPSSSFPSSRPLSAPLSSPSITSTHDTEHKRSLRSRSRLTVEKGEKGSDDELDSDVALDPPTNGTGRKKAPWSSGSVDVEACLGLARTIACGGWMFITSRDEHDLHDLAMIVYLVLDAPWMYLSWAHSTDPRAKKWRAMCAAAFFGCLPPLIYLFVQHNIKKVPGAYTYYAFFEWSLVMWDVAFDAGTVFEVGNFQIRVIDTSRPEIEDDKNGHASPVGIYLAPVPSRPIVEEDWTAKPSRPSPIPHPGIAAYLSDIWFGKLALFLLVANDSDGVVDRLHGRQRAALLLVRVVSGADGLRAGHHDQPHPVPLQQARVPRGGDVPLRCILEPHAATRTRGSPEAGQTGRMWAAGVVLCMLGKYLCYSNNPFWAIVNSDSGGWNKTGLLLSALSVAELYFRPNSLFAAPPTTAPGKRDDRRMGTTRAQRLAITFGLGAFMHLAQTFLSDSGTIIAWSWDGFPARAPLLHPWAGIVTALCALAIPLSLSIQRLLDPVVLAVPYLGAFCLYMFPNWVGFAGGVALMVWLIAAAPAFIRIASGVPPKTTGNAMAWNCFLDVASVFTVAYAFVPFGWVLRERTGFILLLLLVPLPFALRAGQALNLPDESRLAARSRKRLQTGAVYTRYLSIAIASAAIVAGIRLHAQSAEVTTPKPYYGDLNVFTGGIYTVHFGIDEPGRDSQRRIASLVKDMEVDVLGMLETDLHRFVYGNRDLTRYIAQELGYYVDLGPGPNKHTWGACLLSKYPIKNSTHHLLPSPHGELAPAIHATLDINGVDVDVIVSHNGQEEDALDRELQTKELARLLQLNPHRPTMFLGYLVTKLNAPAPWPYALLFNEQTRLSDIETLDKWRWCEYLGFRGLWRVAYARLHHGDVTDTELQVGKFILPLPNQTAEYRNDEEKYWHIGEMDIPPPWRLPSKFREDQGGHFYRVWDGPLYYRPPLDSGVLDYGRGGGHNEWPPRTDVQA</sequence>
<feature type="transmembrane region" description="Helical" evidence="2">
    <location>
        <begin position="239"/>
        <end position="259"/>
    </location>
</feature>
<comment type="caution">
    <text evidence="7">The sequence shown here is derived from an EMBL/GenBank/DDBJ whole genome shotgun (WGS) entry which is preliminary data.</text>
</comment>
<evidence type="ECO:0000259" key="3">
    <source>
        <dbReference type="Pfam" id="PF10277"/>
    </source>
</evidence>
<keyword evidence="2" id="KW-0812">Transmembrane</keyword>
<dbReference type="Gene3D" id="3.60.10.10">
    <property type="entry name" value="Endonuclease/exonuclease/phosphatase"/>
    <property type="match status" value="1"/>
</dbReference>
<feature type="region of interest" description="Disordered" evidence="1">
    <location>
        <begin position="109"/>
        <end position="177"/>
    </location>
</feature>
<dbReference type="GO" id="GO:0005783">
    <property type="term" value="C:endoplasmic reticulum"/>
    <property type="evidence" value="ECO:0007669"/>
    <property type="project" value="TreeGrafter"/>
</dbReference>
<feature type="transmembrane region" description="Helical" evidence="2">
    <location>
        <begin position="722"/>
        <end position="744"/>
    </location>
</feature>
<feature type="transmembrane region" description="Helical" evidence="2">
    <location>
        <begin position="593"/>
        <end position="612"/>
    </location>
</feature>
<dbReference type="InterPro" id="IPR053912">
    <property type="entry name" value="PGAP2IP_TM_1nd"/>
</dbReference>
<proteinExistence type="predicted"/>
<feature type="transmembrane region" description="Helical" evidence="2">
    <location>
        <begin position="651"/>
        <end position="670"/>
    </location>
</feature>
<dbReference type="HOGENOM" id="CLU_009808_0_0_1"/>
<dbReference type="Pfam" id="PF23021">
    <property type="entry name" value="6TM_2nd_PGAP2IP"/>
    <property type="match status" value="1"/>
</dbReference>
<feature type="transmembrane region" description="Helical" evidence="2">
    <location>
        <begin position="618"/>
        <end position="639"/>
    </location>
</feature>
<keyword evidence="2" id="KW-1133">Transmembrane helix</keyword>
<evidence type="ECO:0008006" key="9">
    <source>
        <dbReference type="Google" id="ProtNLM"/>
    </source>
</evidence>
<evidence type="ECO:0000259" key="4">
    <source>
        <dbReference type="Pfam" id="PF23021"/>
    </source>
</evidence>
<dbReference type="KEGG" id="tasa:A1Q1_08271"/>
<feature type="transmembrane region" description="Helical" evidence="2">
    <location>
        <begin position="568"/>
        <end position="586"/>
    </location>
</feature>
<name>J6F0X0_TRIAS</name>
<dbReference type="SUPFAM" id="SSF56219">
    <property type="entry name" value="DNase I-like"/>
    <property type="match status" value="1"/>
</dbReference>
<feature type="transmembrane region" description="Helical" evidence="2">
    <location>
        <begin position="531"/>
        <end position="548"/>
    </location>
</feature>
<evidence type="ECO:0000256" key="2">
    <source>
        <dbReference type="SAM" id="Phobius"/>
    </source>
</evidence>
<dbReference type="Pfam" id="PF23022">
    <property type="entry name" value="6TM_1st_PGAP2IP"/>
    <property type="match status" value="1"/>
</dbReference>
<dbReference type="InterPro" id="IPR019402">
    <property type="entry name" value="CWH43_N"/>
</dbReference>
<dbReference type="Pfam" id="PF10277">
    <property type="entry name" value="Frag1"/>
    <property type="match status" value="1"/>
</dbReference>
<feature type="domain" description="CWH43-like N-terminal" evidence="3">
    <location>
        <begin position="69"/>
        <end position="294"/>
    </location>
</feature>
<feature type="compositionally biased region" description="Basic and acidic residues" evidence="1">
    <location>
        <begin position="142"/>
        <end position="152"/>
    </location>
</feature>
<feature type="domain" description="PGAP2IP first transmembrane" evidence="5">
    <location>
        <begin position="441"/>
        <end position="497"/>
    </location>
</feature>
<dbReference type="AlphaFoldDB" id="J6F0X0"/>
<dbReference type="OrthoDB" id="68581at2759"/>
<evidence type="ECO:0000256" key="1">
    <source>
        <dbReference type="SAM" id="MobiDB-lite"/>
    </source>
</evidence>
<gene>
    <name evidence="7" type="ORF">A1Q1_08271</name>
</gene>
<keyword evidence="2" id="KW-0472">Membrane</keyword>
<dbReference type="GO" id="GO:0031505">
    <property type="term" value="P:fungal-type cell wall organization"/>
    <property type="evidence" value="ECO:0007669"/>
    <property type="project" value="TreeGrafter"/>
</dbReference>
<dbReference type="VEuPathDB" id="FungiDB:A1Q1_08271"/>
<dbReference type="PANTHER" id="PTHR14859">
    <property type="entry name" value="CALCOFLUOR WHITE HYPERSENSITIVE PROTEIN PRECURSOR"/>
    <property type="match status" value="1"/>
</dbReference>
<dbReference type="Pfam" id="PF23226">
    <property type="entry name" value="Exo_endo_phos_PGAP2IP"/>
    <property type="match status" value="1"/>
</dbReference>
<accession>J6F0X0</accession>
<reference evidence="7 8" key="1">
    <citation type="journal article" date="2012" name="Eukaryot. Cell">
        <title>Draft genome sequence of CBS 2479, the standard type strain of Trichosporon asahii.</title>
        <authorList>
            <person name="Yang R.Y."/>
            <person name="Li H.T."/>
            <person name="Zhu H."/>
            <person name="Zhou G.P."/>
            <person name="Wang M."/>
            <person name="Wang L."/>
        </authorList>
    </citation>
    <scope>NUCLEOTIDE SEQUENCE [LARGE SCALE GENOMIC DNA]</scope>
    <source>
        <strain evidence="8">ATCC 90039 / CBS 2479 / JCM 2466 / KCTC 7840 / NCYC 2677 / UAMH 7654</strain>
    </source>
</reference>
<dbReference type="FunFam" id="3.60.10.10:FF:000100">
    <property type="entry name" value="Unplaced genomic scaffold supercont2.12, whole genome shotgun sequence"/>
    <property type="match status" value="1"/>
</dbReference>
<dbReference type="InterPro" id="IPR036691">
    <property type="entry name" value="Endo/exonu/phosph_ase_sf"/>
</dbReference>
<feature type="compositionally biased region" description="Low complexity" evidence="1">
    <location>
        <begin position="109"/>
        <end position="123"/>
    </location>
</feature>
<dbReference type="GeneID" id="25991783"/>
<evidence type="ECO:0000313" key="8">
    <source>
        <dbReference type="Proteomes" id="UP000002748"/>
    </source>
</evidence>
<evidence type="ECO:0000259" key="6">
    <source>
        <dbReference type="Pfam" id="PF23226"/>
    </source>
</evidence>
<evidence type="ECO:0000313" key="7">
    <source>
        <dbReference type="EMBL" id="EJT50569.1"/>
    </source>
</evidence>
<protein>
    <recommendedName>
        <fullName evidence="9">Calcofluor white hypersensitive protein</fullName>
    </recommendedName>
</protein>
<dbReference type="RefSeq" id="XP_014181893.1">
    <property type="nucleotide sequence ID" value="XM_014326418.1"/>
</dbReference>
<evidence type="ECO:0000259" key="5">
    <source>
        <dbReference type="Pfam" id="PF23022"/>
    </source>
</evidence>
<dbReference type="EMBL" id="ALBS01000097">
    <property type="protein sequence ID" value="EJT50569.1"/>
    <property type="molecule type" value="Genomic_DNA"/>
</dbReference>
<dbReference type="InterPro" id="IPR057315">
    <property type="entry name" value="Exo_endo_phos_PGAP2IP_C"/>
</dbReference>
<organism evidence="7 8">
    <name type="scientific">Trichosporon asahii var. asahii (strain ATCC 90039 / CBS 2479 / JCM 2466 / KCTC 7840 / NBRC 103889/ NCYC 2677 / UAMH 7654)</name>
    <name type="common">Yeast</name>
    <dbReference type="NCBI Taxonomy" id="1186058"/>
    <lineage>
        <taxon>Eukaryota</taxon>
        <taxon>Fungi</taxon>
        <taxon>Dikarya</taxon>
        <taxon>Basidiomycota</taxon>
        <taxon>Agaricomycotina</taxon>
        <taxon>Tremellomycetes</taxon>
        <taxon>Trichosporonales</taxon>
        <taxon>Trichosporonaceae</taxon>
        <taxon>Trichosporon</taxon>
    </lineage>
</organism>
<dbReference type="GO" id="GO:0006506">
    <property type="term" value="P:GPI anchor biosynthetic process"/>
    <property type="evidence" value="ECO:0007669"/>
    <property type="project" value="TreeGrafter"/>
</dbReference>
<dbReference type="GO" id="GO:0016020">
    <property type="term" value="C:membrane"/>
    <property type="evidence" value="ECO:0007669"/>
    <property type="project" value="GOC"/>
</dbReference>
<dbReference type="PANTHER" id="PTHR14859:SF1">
    <property type="entry name" value="PGAP2-INTERACTING PROTEIN"/>
    <property type="match status" value="1"/>
</dbReference>
<feature type="domain" description="PGAP2IP second transmembrane" evidence="4">
    <location>
        <begin position="528"/>
        <end position="694"/>
    </location>
</feature>
<dbReference type="InterPro" id="IPR053911">
    <property type="entry name" value="PGAP2IP_TM_2nd"/>
</dbReference>
<dbReference type="InterPro" id="IPR051916">
    <property type="entry name" value="GPI-anchor_lipid_remodeler"/>
</dbReference>